<keyword evidence="5" id="KW-0256">Endoplasmic reticulum</keyword>
<evidence type="ECO:0000256" key="1">
    <source>
        <dbReference type="ARBA" id="ARBA00001971"/>
    </source>
</evidence>
<accession>A0A087U7T3</accession>
<gene>
    <name evidence="9" type="ORF">X975_07922</name>
</gene>
<keyword evidence="4" id="KW-0349">Heme</keyword>
<evidence type="ECO:0000313" key="10">
    <source>
        <dbReference type="Proteomes" id="UP000054359"/>
    </source>
</evidence>
<dbReference type="InterPro" id="IPR001128">
    <property type="entry name" value="Cyt_P450"/>
</dbReference>
<keyword evidence="7" id="KW-0503">Monooxygenase</keyword>
<keyword evidence="4" id="KW-0479">Metal-binding</keyword>
<evidence type="ECO:0000256" key="5">
    <source>
        <dbReference type="ARBA" id="ARBA00022824"/>
    </source>
</evidence>
<dbReference type="GO" id="GO:0016705">
    <property type="term" value="F:oxidoreductase activity, acting on paired donors, with incorporation or reduction of molecular oxygen"/>
    <property type="evidence" value="ECO:0007669"/>
    <property type="project" value="InterPro"/>
</dbReference>
<keyword evidence="10" id="KW-1185">Reference proteome</keyword>
<dbReference type="EMBL" id="KK118612">
    <property type="protein sequence ID" value="KFM73422.1"/>
    <property type="molecule type" value="Genomic_DNA"/>
</dbReference>
<dbReference type="Pfam" id="PF00067">
    <property type="entry name" value="p450"/>
    <property type="match status" value="1"/>
</dbReference>
<name>A0A087U7T3_STEMI</name>
<reference evidence="9 10" key="1">
    <citation type="submission" date="2013-11" db="EMBL/GenBank/DDBJ databases">
        <title>Genome sequencing of Stegodyphus mimosarum.</title>
        <authorList>
            <person name="Bechsgaard J."/>
        </authorList>
    </citation>
    <scope>NUCLEOTIDE SEQUENCE [LARGE SCALE GENOMIC DNA]</scope>
</reference>
<proteinExistence type="inferred from homology"/>
<keyword evidence="7" id="KW-0560">Oxidoreductase</keyword>
<evidence type="ECO:0000256" key="6">
    <source>
        <dbReference type="ARBA" id="ARBA00023004"/>
    </source>
</evidence>
<dbReference type="SUPFAM" id="SSF48264">
    <property type="entry name" value="Cytochrome P450"/>
    <property type="match status" value="1"/>
</dbReference>
<protein>
    <submittedName>
        <fullName evidence="9">Cytochrome P450 4V2</fullName>
    </submittedName>
</protein>
<evidence type="ECO:0000256" key="8">
    <source>
        <dbReference type="ARBA" id="ARBA00023136"/>
    </source>
</evidence>
<comment type="cofactor">
    <cofactor evidence="1">
        <name>heme</name>
        <dbReference type="ChEBI" id="CHEBI:30413"/>
    </cofactor>
</comment>
<dbReference type="PANTHER" id="PTHR24291">
    <property type="entry name" value="CYTOCHROME P450 FAMILY 4"/>
    <property type="match status" value="1"/>
</dbReference>
<dbReference type="GO" id="GO:0005789">
    <property type="term" value="C:endoplasmic reticulum membrane"/>
    <property type="evidence" value="ECO:0007669"/>
    <property type="project" value="UniProtKB-SubCell"/>
</dbReference>
<sequence length="131" mass="15281">MFAFINLSTSSNGKWWRDRRKVLQPAFHSKAVKTHIPIYNEHSYILVDKLKKRINEPWIDAEYVLTACSMDIMFRTTTGTSIGTQDGAADAVLLEPVKEVPELLIHRLIRPWLWYNPIYKLTSSGRKFRKC</sequence>
<keyword evidence="6" id="KW-0408">Iron</keyword>
<evidence type="ECO:0000313" key="9">
    <source>
        <dbReference type="EMBL" id="KFM73422.1"/>
    </source>
</evidence>
<evidence type="ECO:0000256" key="2">
    <source>
        <dbReference type="ARBA" id="ARBA00004586"/>
    </source>
</evidence>
<evidence type="ECO:0000256" key="3">
    <source>
        <dbReference type="ARBA" id="ARBA00010617"/>
    </source>
</evidence>
<keyword evidence="8" id="KW-0472">Membrane</keyword>
<dbReference type="Gene3D" id="1.10.630.10">
    <property type="entry name" value="Cytochrome P450"/>
    <property type="match status" value="1"/>
</dbReference>
<dbReference type="OrthoDB" id="1470350at2759"/>
<dbReference type="GO" id="GO:0005506">
    <property type="term" value="F:iron ion binding"/>
    <property type="evidence" value="ECO:0007669"/>
    <property type="project" value="InterPro"/>
</dbReference>
<feature type="non-terminal residue" evidence="9">
    <location>
        <position position="131"/>
    </location>
</feature>
<evidence type="ECO:0000256" key="4">
    <source>
        <dbReference type="ARBA" id="ARBA00022617"/>
    </source>
</evidence>
<dbReference type="GO" id="GO:0004497">
    <property type="term" value="F:monooxygenase activity"/>
    <property type="evidence" value="ECO:0007669"/>
    <property type="project" value="UniProtKB-KW"/>
</dbReference>
<dbReference type="InterPro" id="IPR050196">
    <property type="entry name" value="Cytochrome_P450_Monoox"/>
</dbReference>
<evidence type="ECO:0000256" key="7">
    <source>
        <dbReference type="ARBA" id="ARBA00023033"/>
    </source>
</evidence>
<dbReference type="InterPro" id="IPR036396">
    <property type="entry name" value="Cyt_P450_sf"/>
</dbReference>
<dbReference type="Proteomes" id="UP000054359">
    <property type="component" value="Unassembled WGS sequence"/>
</dbReference>
<dbReference type="AlphaFoldDB" id="A0A087U7T3"/>
<comment type="subcellular location">
    <subcellularLocation>
        <location evidence="2">Endoplasmic reticulum membrane</location>
    </subcellularLocation>
</comment>
<organism evidence="9 10">
    <name type="scientific">Stegodyphus mimosarum</name>
    <name type="common">African social velvet spider</name>
    <dbReference type="NCBI Taxonomy" id="407821"/>
    <lineage>
        <taxon>Eukaryota</taxon>
        <taxon>Metazoa</taxon>
        <taxon>Ecdysozoa</taxon>
        <taxon>Arthropoda</taxon>
        <taxon>Chelicerata</taxon>
        <taxon>Arachnida</taxon>
        <taxon>Araneae</taxon>
        <taxon>Araneomorphae</taxon>
        <taxon>Entelegynae</taxon>
        <taxon>Eresoidea</taxon>
        <taxon>Eresidae</taxon>
        <taxon>Stegodyphus</taxon>
    </lineage>
</organism>
<dbReference type="STRING" id="407821.A0A087U7T3"/>
<dbReference type="PANTHER" id="PTHR24291:SF189">
    <property type="entry name" value="CYTOCHROME P450 4C3-RELATED"/>
    <property type="match status" value="1"/>
</dbReference>
<dbReference type="GO" id="GO:0020037">
    <property type="term" value="F:heme binding"/>
    <property type="evidence" value="ECO:0007669"/>
    <property type="project" value="InterPro"/>
</dbReference>
<comment type="similarity">
    <text evidence="3">Belongs to the cytochrome P450 family.</text>
</comment>